<dbReference type="EMBL" id="BNJG01000002">
    <property type="protein sequence ID" value="GHO56973.1"/>
    <property type="molecule type" value="Genomic_DNA"/>
</dbReference>
<name>A0ABQ3UWC5_9CHLR</name>
<reference evidence="2 3" key="1">
    <citation type="journal article" date="2021" name="Int. J. Syst. Evol. Microbiol.">
        <title>Reticulibacter mediterranei gen. nov., sp. nov., within the new family Reticulibacteraceae fam. nov., and Ktedonospora formicarum gen. nov., sp. nov., Ktedonobacter robiniae sp. nov., Dictyobacter formicarum sp. nov. and Dictyobacter arantiisoli sp. nov., belonging to the class Ktedonobacteria.</title>
        <authorList>
            <person name="Yabe S."/>
            <person name="Zheng Y."/>
            <person name="Wang C.M."/>
            <person name="Sakai Y."/>
            <person name="Abe K."/>
            <person name="Yokota A."/>
            <person name="Donadio S."/>
            <person name="Cavaletti L."/>
            <person name="Monciardini P."/>
        </authorList>
    </citation>
    <scope>NUCLEOTIDE SEQUENCE [LARGE SCALE GENOMIC DNA]</scope>
    <source>
        <strain evidence="2 3">SOSP1-30</strain>
    </source>
</reference>
<evidence type="ECO:0000256" key="1">
    <source>
        <dbReference type="SAM" id="Phobius"/>
    </source>
</evidence>
<evidence type="ECO:0000313" key="3">
    <source>
        <dbReference type="Proteomes" id="UP000654345"/>
    </source>
</evidence>
<proteinExistence type="predicted"/>
<feature type="transmembrane region" description="Helical" evidence="1">
    <location>
        <begin position="47"/>
        <end position="64"/>
    </location>
</feature>
<evidence type="ECO:0000313" key="2">
    <source>
        <dbReference type="EMBL" id="GHO56973.1"/>
    </source>
</evidence>
<dbReference type="RefSeq" id="WP_201373419.1">
    <property type="nucleotide sequence ID" value="NZ_BNJG01000002.1"/>
</dbReference>
<feature type="transmembrane region" description="Helical" evidence="1">
    <location>
        <begin position="7"/>
        <end position="27"/>
    </location>
</feature>
<dbReference type="Proteomes" id="UP000654345">
    <property type="component" value="Unassembled WGS sequence"/>
</dbReference>
<gene>
    <name evidence="2" type="ORF">KSB_54480</name>
</gene>
<organism evidence="2 3">
    <name type="scientific">Ktedonobacter robiniae</name>
    <dbReference type="NCBI Taxonomy" id="2778365"/>
    <lineage>
        <taxon>Bacteria</taxon>
        <taxon>Bacillati</taxon>
        <taxon>Chloroflexota</taxon>
        <taxon>Ktedonobacteria</taxon>
        <taxon>Ktedonobacterales</taxon>
        <taxon>Ktedonobacteraceae</taxon>
        <taxon>Ktedonobacter</taxon>
    </lineage>
</organism>
<sequence>MNNRKFLFIGGIIVAIIALLCSIYYIIPGYDHILVTHDSTASHPTHFVAFLGLAIVGALVALVSRPRPNKGVKPEQA</sequence>
<accession>A0ABQ3UWC5</accession>
<keyword evidence="1" id="KW-0472">Membrane</keyword>
<keyword evidence="3" id="KW-1185">Reference proteome</keyword>
<keyword evidence="1" id="KW-0812">Transmembrane</keyword>
<protein>
    <submittedName>
        <fullName evidence="2">Uncharacterized protein</fullName>
    </submittedName>
</protein>
<comment type="caution">
    <text evidence="2">The sequence shown here is derived from an EMBL/GenBank/DDBJ whole genome shotgun (WGS) entry which is preliminary data.</text>
</comment>
<keyword evidence="1" id="KW-1133">Transmembrane helix</keyword>